<keyword evidence="2" id="KW-0326">Glycosidase</keyword>
<dbReference type="OrthoDB" id="9797882at2"/>
<accession>A0A4Q9DTY9</accession>
<comment type="caution">
    <text evidence="4">The sequence shown here is derived from an EMBL/GenBank/DDBJ whole genome shotgun (WGS) entry which is preliminary data.</text>
</comment>
<dbReference type="InterPro" id="IPR036452">
    <property type="entry name" value="Ribo_hydro-like"/>
</dbReference>
<dbReference type="GO" id="GO:0005829">
    <property type="term" value="C:cytosol"/>
    <property type="evidence" value="ECO:0007669"/>
    <property type="project" value="TreeGrafter"/>
</dbReference>
<evidence type="ECO:0000313" key="4">
    <source>
        <dbReference type="EMBL" id="TBL80416.1"/>
    </source>
</evidence>
<dbReference type="EMBL" id="SIRE01000005">
    <property type="protein sequence ID" value="TBL80416.1"/>
    <property type="molecule type" value="Genomic_DNA"/>
</dbReference>
<dbReference type="GO" id="GO:0008477">
    <property type="term" value="F:purine nucleosidase activity"/>
    <property type="evidence" value="ECO:0007669"/>
    <property type="project" value="TreeGrafter"/>
</dbReference>
<keyword evidence="5" id="KW-1185">Reference proteome</keyword>
<reference evidence="4 5" key="1">
    <citation type="submission" date="2019-02" db="EMBL/GenBank/DDBJ databases">
        <title>Paenibacillus sp. nov., isolated from surface-sterilized tissue of Thalictrum simplex L.</title>
        <authorList>
            <person name="Tuo L."/>
        </authorList>
    </citation>
    <scope>NUCLEOTIDE SEQUENCE [LARGE SCALE GENOMIC DNA]</scope>
    <source>
        <strain evidence="4 5">N2SHLJ1</strain>
    </source>
</reference>
<organism evidence="4 5">
    <name type="scientific">Paenibacillus thalictri</name>
    <dbReference type="NCBI Taxonomy" id="2527873"/>
    <lineage>
        <taxon>Bacteria</taxon>
        <taxon>Bacillati</taxon>
        <taxon>Bacillota</taxon>
        <taxon>Bacilli</taxon>
        <taxon>Bacillales</taxon>
        <taxon>Paenibacillaceae</taxon>
        <taxon>Paenibacillus</taxon>
    </lineage>
</organism>
<name>A0A4Q9DTY9_9BACL</name>
<proteinExistence type="predicted"/>
<dbReference type="AlphaFoldDB" id="A0A4Q9DTY9"/>
<dbReference type="InterPro" id="IPR001910">
    <property type="entry name" value="Inosine/uridine_hydrolase_dom"/>
</dbReference>
<dbReference type="InterPro" id="IPR023186">
    <property type="entry name" value="IUNH"/>
</dbReference>
<evidence type="ECO:0000256" key="2">
    <source>
        <dbReference type="ARBA" id="ARBA00023295"/>
    </source>
</evidence>
<evidence type="ECO:0000313" key="5">
    <source>
        <dbReference type="Proteomes" id="UP000293142"/>
    </source>
</evidence>
<dbReference type="Proteomes" id="UP000293142">
    <property type="component" value="Unassembled WGS sequence"/>
</dbReference>
<dbReference type="PANTHER" id="PTHR12304">
    <property type="entry name" value="INOSINE-URIDINE PREFERRING NUCLEOSIDE HYDROLASE"/>
    <property type="match status" value="1"/>
</dbReference>
<feature type="domain" description="Inosine/uridine-preferring nucleoside hydrolase" evidence="3">
    <location>
        <begin position="4"/>
        <end position="290"/>
    </location>
</feature>
<dbReference type="GO" id="GO:0006152">
    <property type="term" value="P:purine nucleoside catabolic process"/>
    <property type="evidence" value="ECO:0007669"/>
    <property type="project" value="TreeGrafter"/>
</dbReference>
<evidence type="ECO:0000259" key="3">
    <source>
        <dbReference type="Pfam" id="PF01156"/>
    </source>
</evidence>
<dbReference type="Pfam" id="PF01156">
    <property type="entry name" value="IU_nuc_hydro"/>
    <property type="match status" value="1"/>
</dbReference>
<dbReference type="PANTHER" id="PTHR12304:SF4">
    <property type="entry name" value="URIDINE NUCLEOSIDASE"/>
    <property type="match status" value="1"/>
</dbReference>
<protein>
    <submittedName>
        <fullName evidence="4">Nucleoside hydrolase</fullName>
    </submittedName>
</protein>
<dbReference type="SUPFAM" id="SSF53590">
    <property type="entry name" value="Nucleoside hydrolase"/>
    <property type="match status" value="1"/>
</dbReference>
<sequence>MEQMILDTDIGTDVDDALALALALKSEEISIEGITTAYGHVDYRARVARKLLRMCGREEINVYAGIGAALLRQRHLIGYGHEVEEDVLADERNTYESKHAVDFIIDTVLKHPHEITLMCIAPMTNIAAAIIKEPKVAKLVKRIVLMGGVTRLGDNGIDLPVMEYNVKCDPEAASVVFSSKAPIYMVGLDVTLKVKLTASEQRQLADSEQPINKELAKLITRWQQLSGKDWCAMHDPLAVSLLFDPSLVTFRPMDIHVEYDHCHPTGQTVAVDNPQSTVHVGLDVDANRFMNQLMRRLLAN</sequence>
<dbReference type="Gene3D" id="3.90.245.10">
    <property type="entry name" value="Ribonucleoside hydrolase-like"/>
    <property type="match status" value="1"/>
</dbReference>
<keyword evidence="1 4" id="KW-0378">Hydrolase</keyword>
<gene>
    <name evidence="4" type="ORF">EYB31_08350</name>
</gene>
<evidence type="ECO:0000256" key="1">
    <source>
        <dbReference type="ARBA" id="ARBA00022801"/>
    </source>
</evidence>